<evidence type="ECO:0000256" key="1">
    <source>
        <dbReference type="ARBA" id="ARBA00004241"/>
    </source>
</evidence>
<keyword evidence="4" id="KW-0812">Transmembrane</keyword>
<keyword evidence="5" id="KW-0732">Signal</keyword>
<feature type="coiled-coil region" evidence="8">
    <location>
        <begin position="268"/>
        <end position="302"/>
    </location>
</feature>
<keyword evidence="3" id="KW-1134">Transmembrane beta strand</keyword>
<sequence>MKTTVNAGDKKTLAVIVFGSIFGAVMGNTHAATMHVADVTNQTNGFLVEAQENQLYDLDAMPSGINGLQNTTRDHELRIDGLVQNAINQQDQIDLNRQQINTDRANQAQVNADLAQGVTDITTTANLAKAAASVADNKAQAAIDGVKANVAEIDNLKTDKADLASLNNEVTQRQADVAAQATTDANQNALLSDTANEAANATTKANSATTAANNATTVANAATTSANAAQNKADVAYSAGVYAQQQAADAATVAAVNKAAVANVQSRQQAQETTIQNHSAQLKNHEERITALENESNNNFRNLKDDVDNNRKRAAIGVASVAAMSNIPQVTDSQAFAIGAGVGGYDSQGAVAIGISARITDHIVTKASVGAGSFGGATYGAGVSFGY</sequence>
<evidence type="ECO:0000256" key="3">
    <source>
        <dbReference type="ARBA" id="ARBA00022452"/>
    </source>
</evidence>
<evidence type="ECO:0000259" key="9">
    <source>
        <dbReference type="Pfam" id="PF03895"/>
    </source>
</evidence>
<dbReference type="GO" id="GO:0009986">
    <property type="term" value="C:cell surface"/>
    <property type="evidence" value="ECO:0007669"/>
    <property type="project" value="UniProtKB-SubCell"/>
</dbReference>
<protein>
    <recommendedName>
        <fullName evidence="9">Trimeric autotransporter adhesin YadA-like C-terminal membrane anchor domain-containing protein</fullName>
    </recommendedName>
</protein>
<dbReference type="Proteomes" id="UP000050495">
    <property type="component" value="Unassembled WGS sequence"/>
</dbReference>
<evidence type="ECO:0000256" key="8">
    <source>
        <dbReference type="SAM" id="Coils"/>
    </source>
</evidence>
<dbReference type="GO" id="GO:0009279">
    <property type="term" value="C:cell outer membrane"/>
    <property type="evidence" value="ECO:0007669"/>
    <property type="project" value="UniProtKB-SubCell"/>
</dbReference>
<dbReference type="RefSeq" id="WP_052671430.1">
    <property type="nucleotide sequence ID" value="NZ_CP056711.1"/>
</dbReference>
<organism evidence="10 11">
    <name type="scientific">Enterobacter asburiae</name>
    <dbReference type="NCBI Taxonomy" id="61645"/>
    <lineage>
        <taxon>Bacteria</taxon>
        <taxon>Pseudomonadati</taxon>
        <taxon>Pseudomonadota</taxon>
        <taxon>Gammaproteobacteria</taxon>
        <taxon>Enterobacterales</taxon>
        <taxon>Enterobacteriaceae</taxon>
        <taxon>Enterobacter</taxon>
        <taxon>Enterobacter cloacae complex</taxon>
    </lineage>
</organism>
<dbReference type="AlphaFoldDB" id="A0AB36F8R6"/>
<dbReference type="SUPFAM" id="SSF54523">
    <property type="entry name" value="Pili subunits"/>
    <property type="match status" value="1"/>
</dbReference>
<evidence type="ECO:0000256" key="6">
    <source>
        <dbReference type="ARBA" id="ARBA00023136"/>
    </source>
</evidence>
<keyword evidence="6" id="KW-0472">Membrane</keyword>
<reference evidence="10 11" key="1">
    <citation type="submission" date="2016-04" db="EMBL/GenBank/DDBJ databases">
        <authorList>
            <person name="Osei Sekyere J."/>
            <person name="Sivertsen A."/>
            <person name="Pedersen A.T."/>
            <person name="Sundsfjord A."/>
        </authorList>
    </citation>
    <scope>NUCLEOTIDE SEQUENCE [LARGE SCALE GENOMIC DNA]</scope>
    <source>
        <strain evidence="10 11">ST435:939705067</strain>
    </source>
</reference>
<name>A0AB36F8R6_ENTAS</name>
<keyword evidence="7" id="KW-0998">Cell outer membrane</keyword>
<evidence type="ECO:0000313" key="10">
    <source>
        <dbReference type="EMBL" id="OEH11357.1"/>
    </source>
</evidence>
<evidence type="ECO:0000256" key="4">
    <source>
        <dbReference type="ARBA" id="ARBA00022692"/>
    </source>
</evidence>
<feature type="domain" description="Trimeric autotransporter adhesin YadA-like C-terminal membrane anchor" evidence="9">
    <location>
        <begin position="328"/>
        <end position="385"/>
    </location>
</feature>
<gene>
    <name evidence="10" type="ORF">AN696_0203910</name>
</gene>
<comment type="subcellular location">
    <subcellularLocation>
        <location evidence="2">Cell outer membrane</location>
    </subcellularLocation>
    <subcellularLocation>
        <location evidence="1">Cell surface</location>
    </subcellularLocation>
</comment>
<comment type="caution">
    <text evidence="10">The sequence shown here is derived from an EMBL/GenBank/DDBJ whole genome shotgun (WGS) entry which is preliminary data.</text>
</comment>
<proteinExistence type="predicted"/>
<evidence type="ECO:0000256" key="2">
    <source>
        <dbReference type="ARBA" id="ARBA00004442"/>
    </source>
</evidence>
<dbReference type="InterPro" id="IPR005594">
    <property type="entry name" value="YadA_C"/>
</dbReference>
<evidence type="ECO:0000256" key="5">
    <source>
        <dbReference type="ARBA" id="ARBA00022729"/>
    </source>
</evidence>
<evidence type="ECO:0000313" key="11">
    <source>
        <dbReference type="Proteomes" id="UP000050495"/>
    </source>
</evidence>
<dbReference type="Pfam" id="PF03895">
    <property type="entry name" value="YadA_anchor"/>
    <property type="match status" value="1"/>
</dbReference>
<dbReference type="EMBL" id="LJEY02000197">
    <property type="protein sequence ID" value="OEH11357.1"/>
    <property type="molecule type" value="Genomic_DNA"/>
</dbReference>
<accession>A0AB36F8R6</accession>
<keyword evidence="8" id="KW-0175">Coiled coil</keyword>
<evidence type="ECO:0000256" key="7">
    <source>
        <dbReference type="ARBA" id="ARBA00023237"/>
    </source>
</evidence>
<dbReference type="Gene3D" id="3.30.1300.30">
    <property type="entry name" value="GSPII I/J protein-like"/>
    <property type="match status" value="1"/>
</dbReference>
<dbReference type="InterPro" id="IPR045584">
    <property type="entry name" value="Pilin-like"/>
</dbReference>